<sequence length="325" mass="36618">MRYPGFVEVWLSDLDGNPVPELYPNGSLQSIPKKEMVPEVVTCYIEAKPGFRFKKHIRDLKDRRNAVDWLSYRNYLDGAEFETCKLEKKKAGDKTITICAELDEHGQFREMMVKKVDVQGELSKKLIDPAEFLSTFDSGIIAVQTTNEFIAEDDKSEAEQANNSAGNQDGDDDGAPSEMPFLGPPPKIVPDELVHIVKARRLAVGLGDIWKAPKEDDSSDDDAEDDAKVEVMEDNENTWWDKKVMFVFIALPADELERRNIRAPATKKTKRAAPTDPVPRPVGKKTRFGGDKQEPEPSVHDLVKKAERLTQELRNVHDELAKTLA</sequence>
<accession>A0AAN6GQQ3</accession>
<name>A0AAN6GQQ3_9BASI</name>
<gene>
    <name evidence="2" type="ORF">OC846_005358</name>
</gene>
<feature type="region of interest" description="Disordered" evidence="1">
    <location>
        <begin position="262"/>
        <end position="302"/>
    </location>
</feature>
<dbReference type="EMBL" id="JAPDMZ010000201">
    <property type="protein sequence ID" value="KAK0546239.1"/>
    <property type="molecule type" value="Genomic_DNA"/>
</dbReference>
<feature type="region of interest" description="Disordered" evidence="1">
    <location>
        <begin position="154"/>
        <end position="186"/>
    </location>
</feature>
<evidence type="ECO:0000313" key="3">
    <source>
        <dbReference type="Proteomes" id="UP001176517"/>
    </source>
</evidence>
<feature type="compositionally biased region" description="Basic and acidic residues" evidence="1">
    <location>
        <begin position="288"/>
        <end position="302"/>
    </location>
</feature>
<protein>
    <submittedName>
        <fullName evidence="2">Uncharacterized protein</fullName>
    </submittedName>
</protein>
<evidence type="ECO:0000313" key="2">
    <source>
        <dbReference type="EMBL" id="KAK0546239.1"/>
    </source>
</evidence>
<dbReference type="Proteomes" id="UP001176517">
    <property type="component" value="Unassembled WGS sequence"/>
</dbReference>
<comment type="caution">
    <text evidence="2">The sequence shown here is derived from an EMBL/GenBank/DDBJ whole genome shotgun (WGS) entry which is preliminary data.</text>
</comment>
<organism evidence="2 3">
    <name type="scientific">Tilletia horrida</name>
    <dbReference type="NCBI Taxonomy" id="155126"/>
    <lineage>
        <taxon>Eukaryota</taxon>
        <taxon>Fungi</taxon>
        <taxon>Dikarya</taxon>
        <taxon>Basidiomycota</taxon>
        <taxon>Ustilaginomycotina</taxon>
        <taxon>Exobasidiomycetes</taxon>
        <taxon>Tilletiales</taxon>
        <taxon>Tilletiaceae</taxon>
        <taxon>Tilletia</taxon>
    </lineage>
</organism>
<dbReference type="AlphaFoldDB" id="A0AAN6GQQ3"/>
<proteinExistence type="predicted"/>
<reference evidence="2" key="1">
    <citation type="journal article" date="2023" name="PhytoFront">
        <title>Draft Genome Resources of Seven Strains of Tilletia horrida, Causal Agent of Kernel Smut of Rice.</title>
        <authorList>
            <person name="Khanal S."/>
            <person name="Antony Babu S."/>
            <person name="Zhou X.G."/>
        </authorList>
    </citation>
    <scope>NUCLEOTIDE SEQUENCE</scope>
    <source>
        <strain evidence="2">TX6</strain>
    </source>
</reference>
<evidence type="ECO:0000256" key="1">
    <source>
        <dbReference type="SAM" id="MobiDB-lite"/>
    </source>
</evidence>
<keyword evidence="3" id="KW-1185">Reference proteome</keyword>